<gene>
    <name evidence="1" type="ORF">EAG_12104</name>
</gene>
<dbReference type="Proteomes" id="UP000000311">
    <property type="component" value="Unassembled WGS sequence"/>
</dbReference>
<protein>
    <recommendedName>
        <fullName evidence="3">Retrovirus-related Pol polyprotein from type-1 retrotransposable element R1</fullName>
    </recommendedName>
</protein>
<organism evidence="2">
    <name type="scientific">Camponotus floridanus</name>
    <name type="common">Florida carpenter ant</name>
    <dbReference type="NCBI Taxonomy" id="104421"/>
    <lineage>
        <taxon>Eukaryota</taxon>
        <taxon>Metazoa</taxon>
        <taxon>Ecdysozoa</taxon>
        <taxon>Arthropoda</taxon>
        <taxon>Hexapoda</taxon>
        <taxon>Insecta</taxon>
        <taxon>Pterygota</taxon>
        <taxon>Neoptera</taxon>
        <taxon>Endopterygota</taxon>
        <taxon>Hymenoptera</taxon>
        <taxon>Apocrita</taxon>
        <taxon>Aculeata</taxon>
        <taxon>Formicoidea</taxon>
        <taxon>Formicidae</taxon>
        <taxon>Formicinae</taxon>
        <taxon>Camponotus</taxon>
    </lineage>
</organism>
<reference evidence="1 2" key="1">
    <citation type="journal article" date="2010" name="Science">
        <title>Genomic comparison of the ants Camponotus floridanus and Harpegnathos saltator.</title>
        <authorList>
            <person name="Bonasio R."/>
            <person name="Zhang G."/>
            <person name="Ye C."/>
            <person name="Mutti N.S."/>
            <person name="Fang X."/>
            <person name="Qin N."/>
            <person name="Donahue G."/>
            <person name="Yang P."/>
            <person name="Li Q."/>
            <person name="Li C."/>
            <person name="Zhang P."/>
            <person name="Huang Z."/>
            <person name="Berger S.L."/>
            <person name="Reinberg D."/>
            <person name="Wang J."/>
            <person name="Liebig J."/>
        </authorList>
    </citation>
    <scope>NUCLEOTIDE SEQUENCE [LARGE SCALE GENOMIC DNA]</scope>
    <source>
        <strain evidence="2">C129</strain>
    </source>
</reference>
<dbReference type="InParanoid" id="E2AHG6"/>
<dbReference type="EMBL" id="GL439539">
    <property type="protein sequence ID" value="EFN67121.1"/>
    <property type="molecule type" value="Genomic_DNA"/>
</dbReference>
<feature type="non-terminal residue" evidence="1">
    <location>
        <position position="148"/>
    </location>
</feature>
<dbReference type="AlphaFoldDB" id="E2AHG6"/>
<name>E2AHG6_CAMFO</name>
<dbReference type="OMA" id="WCEETAS"/>
<sequence length="148" mass="17761">VIDIHKKKKYVKWNHKKMDLELFREVLEWKCVGIPTISTAREAAYWMADALVDACNVSMPRDKEIKRHQACWWNNTIAELRIACRKARRRWQRCKRRRQKPAQEQLLEAEAAYRDARVTLRNEIKRAKDQAWSELIQSINNDPWGLPY</sequence>
<feature type="non-terminal residue" evidence="1">
    <location>
        <position position="1"/>
    </location>
</feature>
<proteinExistence type="predicted"/>
<dbReference type="OrthoDB" id="7551843at2759"/>
<evidence type="ECO:0000313" key="2">
    <source>
        <dbReference type="Proteomes" id="UP000000311"/>
    </source>
</evidence>
<evidence type="ECO:0008006" key="3">
    <source>
        <dbReference type="Google" id="ProtNLM"/>
    </source>
</evidence>
<accession>E2AHG6</accession>
<keyword evidence="2" id="KW-1185">Reference proteome</keyword>
<evidence type="ECO:0000313" key="1">
    <source>
        <dbReference type="EMBL" id="EFN67121.1"/>
    </source>
</evidence>